<name>A0ABV5IC66_9ACTN</name>
<dbReference type="Gene3D" id="1.10.3300.10">
    <property type="entry name" value="Jann2411-like domain"/>
    <property type="match status" value="1"/>
</dbReference>
<evidence type="ECO:0000313" key="3">
    <source>
        <dbReference type="EMBL" id="MFB9201545.1"/>
    </source>
</evidence>
<evidence type="ECO:0000313" key="4">
    <source>
        <dbReference type="Proteomes" id="UP001589647"/>
    </source>
</evidence>
<dbReference type="PANTHER" id="PTHR35525">
    <property type="entry name" value="BLL6575 PROTEIN"/>
    <property type="match status" value="1"/>
</dbReference>
<protein>
    <submittedName>
        <fullName evidence="3">CGNR zinc finger domain-containing protein</fullName>
    </submittedName>
</protein>
<dbReference type="PANTHER" id="PTHR35525:SF3">
    <property type="entry name" value="BLL6575 PROTEIN"/>
    <property type="match status" value="1"/>
</dbReference>
<reference evidence="3 4" key="1">
    <citation type="submission" date="2024-09" db="EMBL/GenBank/DDBJ databases">
        <authorList>
            <person name="Sun Q."/>
            <person name="Mori K."/>
        </authorList>
    </citation>
    <scope>NUCLEOTIDE SEQUENCE [LARGE SCALE GENOMIC DNA]</scope>
    <source>
        <strain evidence="3 4">CCM 3426</strain>
    </source>
</reference>
<feature type="domain" description="Zinc finger CGNR" evidence="2">
    <location>
        <begin position="49"/>
        <end position="92"/>
    </location>
</feature>
<dbReference type="InterPro" id="IPR023286">
    <property type="entry name" value="ABATE_dom_sf"/>
</dbReference>
<proteinExistence type="predicted"/>
<keyword evidence="4" id="KW-1185">Reference proteome</keyword>
<dbReference type="InterPro" id="IPR010852">
    <property type="entry name" value="ABATE"/>
</dbReference>
<sequence length="93" mass="10354">MSVVTARVEERMTGAVERAMAAAGHGPSAVVGAPPSSAPRDNAPHDSSRLKACANDECEWAFYHHSRSRTRRWCSMELCGNRAKQTRWRDRRG</sequence>
<accession>A0ABV5IC66</accession>
<comment type="caution">
    <text evidence="3">The sequence shown here is derived from an EMBL/GenBank/DDBJ whole genome shotgun (WGS) entry which is preliminary data.</text>
</comment>
<organism evidence="3 4">
    <name type="scientific">Nonomuraea spiralis</name>
    <dbReference type="NCBI Taxonomy" id="46182"/>
    <lineage>
        <taxon>Bacteria</taxon>
        <taxon>Bacillati</taxon>
        <taxon>Actinomycetota</taxon>
        <taxon>Actinomycetes</taxon>
        <taxon>Streptosporangiales</taxon>
        <taxon>Streptosporangiaceae</taxon>
        <taxon>Nonomuraea</taxon>
    </lineage>
</organism>
<dbReference type="RefSeq" id="WP_229824384.1">
    <property type="nucleotide sequence ID" value="NZ_BMRC01000011.1"/>
</dbReference>
<dbReference type="EMBL" id="JBHMEI010000005">
    <property type="protein sequence ID" value="MFB9201545.1"/>
    <property type="molecule type" value="Genomic_DNA"/>
</dbReference>
<feature type="region of interest" description="Disordered" evidence="1">
    <location>
        <begin position="19"/>
        <end position="48"/>
    </location>
</feature>
<dbReference type="Proteomes" id="UP001589647">
    <property type="component" value="Unassembled WGS sequence"/>
</dbReference>
<evidence type="ECO:0000256" key="1">
    <source>
        <dbReference type="SAM" id="MobiDB-lite"/>
    </source>
</evidence>
<evidence type="ECO:0000259" key="2">
    <source>
        <dbReference type="Pfam" id="PF11706"/>
    </source>
</evidence>
<dbReference type="InterPro" id="IPR021005">
    <property type="entry name" value="Znf_CGNR"/>
</dbReference>
<dbReference type="Pfam" id="PF11706">
    <property type="entry name" value="zf-CGNR"/>
    <property type="match status" value="1"/>
</dbReference>
<gene>
    <name evidence="3" type="ORF">ACFFV7_10105</name>
</gene>
<dbReference type="SUPFAM" id="SSF160904">
    <property type="entry name" value="Jann2411-like"/>
    <property type="match status" value="1"/>
</dbReference>